<dbReference type="Proteomes" id="UP000243723">
    <property type="component" value="Unassembled WGS sequence"/>
</dbReference>
<dbReference type="OrthoDB" id="5370350at2759"/>
<feature type="compositionally biased region" description="Basic and acidic residues" evidence="1">
    <location>
        <begin position="36"/>
        <end position="48"/>
    </location>
</feature>
<feature type="compositionally biased region" description="Pro residues" evidence="1">
    <location>
        <begin position="80"/>
        <end position="91"/>
    </location>
</feature>
<evidence type="ECO:0000313" key="3">
    <source>
        <dbReference type="Proteomes" id="UP000243723"/>
    </source>
</evidence>
<dbReference type="InterPro" id="IPR036815">
    <property type="entry name" value="14-3-3_dom_sf"/>
</dbReference>
<feature type="region of interest" description="Disordered" evidence="1">
    <location>
        <begin position="218"/>
        <end position="392"/>
    </location>
</feature>
<accession>A0A2P7ZAR8</accession>
<comment type="caution">
    <text evidence="2">The sequence shown here is derived from an EMBL/GenBank/DDBJ whole genome shotgun (WGS) entry which is preliminary data.</text>
</comment>
<dbReference type="STRING" id="40998.A0A2P7ZAR8"/>
<feature type="compositionally biased region" description="Basic residues" evidence="1">
    <location>
        <begin position="335"/>
        <end position="344"/>
    </location>
</feature>
<feature type="compositionally biased region" description="Polar residues" evidence="1">
    <location>
        <begin position="382"/>
        <end position="392"/>
    </location>
</feature>
<organism evidence="2 3">
    <name type="scientific">Elsinoe australis</name>
    <dbReference type="NCBI Taxonomy" id="40998"/>
    <lineage>
        <taxon>Eukaryota</taxon>
        <taxon>Fungi</taxon>
        <taxon>Dikarya</taxon>
        <taxon>Ascomycota</taxon>
        <taxon>Pezizomycotina</taxon>
        <taxon>Dothideomycetes</taxon>
        <taxon>Dothideomycetidae</taxon>
        <taxon>Myriangiales</taxon>
        <taxon>Elsinoaceae</taxon>
        <taxon>Elsinoe</taxon>
    </lineage>
</organism>
<evidence type="ECO:0008006" key="4">
    <source>
        <dbReference type="Google" id="ProtNLM"/>
    </source>
</evidence>
<feature type="compositionally biased region" description="Low complexity" evidence="1">
    <location>
        <begin position="234"/>
        <end position="253"/>
    </location>
</feature>
<name>A0A2P7ZAR8_9PEZI</name>
<proteinExistence type="predicted"/>
<feature type="compositionally biased region" description="Basic and acidic residues" evidence="1">
    <location>
        <begin position="360"/>
        <end position="376"/>
    </location>
</feature>
<reference evidence="2 3" key="1">
    <citation type="submission" date="2017-05" db="EMBL/GenBank/DDBJ databases">
        <title>Draft genome sequence of Elsinoe australis.</title>
        <authorList>
            <person name="Cheng Q."/>
        </authorList>
    </citation>
    <scope>NUCLEOTIDE SEQUENCE [LARGE SCALE GENOMIC DNA]</scope>
    <source>
        <strain evidence="2 3">NL1</strain>
    </source>
</reference>
<evidence type="ECO:0000313" key="2">
    <source>
        <dbReference type="EMBL" id="PSK45312.1"/>
    </source>
</evidence>
<feature type="compositionally biased region" description="Basic residues" evidence="1">
    <location>
        <begin position="258"/>
        <end position="267"/>
    </location>
</feature>
<feature type="compositionally biased region" description="Low complexity" evidence="1">
    <location>
        <begin position="345"/>
        <end position="358"/>
    </location>
</feature>
<feature type="compositionally biased region" description="Polar residues" evidence="1">
    <location>
        <begin position="287"/>
        <end position="303"/>
    </location>
</feature>
<protein>
    <recommendedName>
        <fullName evidence="4">14-3-3 domain-containing protein</fullName>
    </recommendedName>
</protein>
<keyword evidence="3" id="KW-1185">Reference proteome</keyword>
<feature type="region of interest" description="Disordered" evidence="1">
    <location>
        <begin position="77"/>
        <end position="118"/>
    </location>
</feature>
<feature type="compositionally biased region" description="Pro residues" evidence="1">
    <location>
        <begin position="313"/>
        <end position="327"/>
    </location>
</feature>
<dbReference type="AlphaFoldDB" id="A0A2P7ZAR8"/>
<dbReference type="EMBL" id="NHZQ01000251">
    <property type="protein sequence ID" value="PSK45312.1"/>
    <property type="molecule type" value="Genomic_DNA"/>
</dbReference>
<evidence type="ECO:0000256" key="1">
    <source>
        <dbReference type="SAM" id="MobiDB-lite"/>
    </source>
</evidence>
<sequence length="392" mass="42070">MAAKLRASFYHVFCMYHNHPPVSQLTPPKTSPDGKVTSKTEIPAKDARARQAVLRETIPSMTSEASYITNPYAFSGPAQTSPPPYPPPPVPTGQAPAPSTPPLLQGLMIKSPASRSPPSSADFLMPPLNFIPAATAYFSQANVLAKRLLPGSDPLRLSVAFESCAFTWECGKDFALAKEKAKNTIREVYTAPEGMEDADFEDAALLVQAIAAIAKRSDSTQASSRSITPGKRVSSASSPSSSPTQKAASKPASVKSTPKARRPRARASQKAIQASGRKLEKMPATEVTETPPSISQAEVTTPVQGLPTLVEKPPVPPPKDPLPPIPTSSPQASRKSPRRSRSKSRNSQTRRSSSGGTAMSEKERKRRIVEQAEERLRRRMNAQGQGSTSGRK</sequence>
<gene>
    <name evidence="2" type="ORF">B9Z65_2452</name>
</gene>
<feature type="region of interest" description="Disordered" evidence="1">
    <location>
        <begin position="21"/>
        <end position="48"/>
    </location>
</feature>
<dbReference type="SUPFAM" id="SSF48445">
    <property type="entry name" value="14-3-3 protein"/>
    <property type="match status" value="1"/>
</dbReference>